<dbReference type="InterPro" id="IPR036390">
    <property type="entry name" value="WH_DNA-bd_sf"/>
</dbReference>
<organism evidence="5 6">
    <name type="scientific">Pseudonocardia aurantiaca</name>
    <dbReference type="NCBI Taxonomy" id="75290"/>
    <lineage>
        <taxon>Bacteria</taxon>
        <taxon>Bacillati</taxon>
        <taxon>Actinomycetota</taxon>
        <taxon>Actinomycetes</taxon>
        <taxon>Pseudonocardiales</taxon>
        <taxon>Pseudonocardiaceae</taxon>
        <taxon>Pseudonocardia</taxon>
    </lineage>
</organism>
<keyword evidence="2" id="KW-0238">DNA-binding</keyword>
<evidence type="ECO:0000256" key="2">
    <source>
        <dbReference type="ARBA" id="ARBA00023125"/>
    </source>
</evidence>
<dbReference type="Proteomes" id="UP001597145">
    <property type="component" value="Unassembled WGS sequence"/>
</dbReference>
<accession>A0ABW4FCN0</accession>
<dbReference type="Pfam" id="PF12802">
    <property type="entry name" value="MarR_2"/>
    <property type="match status" value="1"/>
</dbReference>
<keyword evidence="6" id="KW-1185">Reference proteome</keyword>
<keyword evidence="3" id="KW-0804">Transcription</keyword>
<gene>
    <name evidence="5" type="ORF">ACFSCY_01030</name>
</gene>
<evidence type="ECO:0000256" key="3">
    <source>
        <dbReference type="ARBA" id="ARBA00023163"/>
    </source>
</evidence>
<dbReference type="PROSITE" id="PS01117">
    <property type="entry name" value="HTH_MARR_1"/>
    <property type="match status" value="1"/>
</dbReference>
<feature type="domain" description="HTH marR-type" evidence="4">
    <location>
        <begin position="5"/>
        <end position="139"/>
    </location>
</feature>
<dbReference type="CDD" id="cd00090">
    <property type="entry name" value="HTH_ARSR"/>
    <property type="match status" value="1"/>
</dbReference>
<evidence type="ECO:0000313" key="5">
    <source>
        <dbReference type="EMBL" id="MFD1528020.1"/>
    </source>
</evidence>
<dbReference type="InterPro" id="IPR052526">
    <property type="entry name" value="HTH-type_Bedaq_tolerance"/>
</dbReference>
<dbReference type="Gene3D" id="1.10.10.10">
    <property type="entry name" value="Winged helix-like DNA-binding domain superfamily/Winged helix DNA-binding domain"/>
    <property type="match status" value="1"/>
</dbReference>
<dbReference type="InterPro" id="IPR000835">
    <property type="entry name" value="HTH_MarR-typ"/>
</dbReference>
<dbReference type="SUPFAM" id="SSF46785">
    <property type="entry name" value="Winged helix' DNA-binding domain"/>
    <property type="match status" value="1"/>
</dbReference>
<name>A0ABW4FCN0_9PSEU</name>
<sequence>MDNDDRSLLLAADRIGQEIGRLVRALTHLKRHQADLAAAHVLAHLAETGPQRVGAIAYAVGTDPSTVSRQVAVLVAAGLVERRADPDDGRAQMLAVTEAGLRCCEEGRRKRAELLTEVLSRWPDESRQRLAELIGRFADDVQELDRQVTSRSGGET</sequence>
<dbReference type="InterPro" id="IPR036388">
    <property type="entry name" value="WH-like_DNA-bd_sf"/>
</dbReference>
<evidence type="ECO:0000256" key="1">
    <source>
        <dbReference type="ARBA" id="ARBA00023015"/>
    </source>
</evidence>
<evidence type="ECO:0000313" key="6">
    <source>
        <dbReference type="Proteomes" id="UP001597145"/>
    </source>
</evidence>
<proteinExistence type="predicted"/>
<reference evidence="6" key="1">
    <citation type="journal article" date="2019" name="Int. J. Syst. Evol. Microbiol.">
        <title>The Global Catalogue of Microorganisms (GCM) 10K type strain sequencing project: providing services to taxonomists for standard genome sequencing and annotation.</title>
        <authorList>
            <consortium name="The Broad Institute Genomics Platform"/>
            <consortium name="The Broad Institute Genome Sequencing Center for Infectious Disease"/>
            <person name="Wu L."/>
            <person name="Ma J."/>
        </authorList>
    </citation>
    <scope>NUCLEOTIDE SEQUENCE [LARGE SCALE GENOMIC DNA]</scope>
    <source>
        <strain evidence="6">JCM 12165</strain>
    </source>
</reference>
<dbReference type="PANTHER" id="PTHR39515">
    <property type="entry name" value="CONSERVED PROTEIN"/>
    <property type="match status" value="1"/>
</dbReference>
<keyword evidence="1" id="KW-0805">Transcription regulation</keyword>
<protein>
    <submittedName>
        <fullName evidence="5">MarR family winged helix-turn-helix transcriptional regulator</fullName>
    </submittedName>
</protein>
<dbReference type="InterPro" id="IPR023187">
    <property type="entry name" value="Tscrpt_reg_MarR-type_CS"/>
</dbReference>
<comment type="caution">
    <text evidence="5">The sequence shown here is derived from an EMBL/GenBank/DDBJ whole genome shotgun (WGS) entry which is preliminary data.</text>
</comment>
<dbReference type="PROSITE" id="PS50995">
    <property type="entry name" value="HTH_MARR_2"/>
    <property type="match status" value="1"/>
</dbReference>
<dbReference type="EMBL" id="JBHUCP010000001">
    <property type="protein sequence ID" value="MFD1528020.1"/>
    <property type="molecule type" value="Genomic_DNA"/>
</dbReference>
<dbReference type="PANTHER" id="PTHR39515:SF2">
    <property type="entry name" value="HTH-TYPE TRANSCRIPTIONAL REGULATOR RV0880"/>
    <property type="match status" value="1"/>
</dbReference>
<dbReference type="RefSeq" id="WP_343972090.1">
    <property type="nucleotide sequence ID" value="NZ_BAAAJG010000003.1"/>
</dbReference>
<evidence type="ECO:0000259" key="4">
    <source>
        <dbReference type="PROSITE" id="PS50995"/>
    </source>
</evidence>
<dbReference type="InterPro" id="IPR011991">
    <property type="entry name" value="ArsR-like_HTH"/>
</dbReference>
<dbReference type="SMART" id="SM00347">
    <property type="entry name" value="HTH_MARR"/>
    <property type="match status" value="1"/>
</dbReference>